<gene>
    <name evidence="2" type="ORF">CINCED_3A017162</name>
</gene>
<evidence type="ECO:0000313" key="2">
    <source>
        <dbReference type="EMBL" id="VVC24856.1"/>
    </source>
</evidence>
<accession>A0A5E4M0W7</accession>
<dbReference type="EMBL" id="CABPRJ010000006">
    <property type="protein sequence ID" value="VVC24856.1"/>
    <property type="molecule type" value="Genomic_DNA"/>
</dbReference>
<sequence length="112" mass="11882">MTRIVTTSLGWTFEARRLSVRPTLAGCLSIRPTNGVTVTDDTGPGASVGRLSNGHARPEHGERSLVTVGPPGRFRARDTRGHAGRSMSAGVSSRELSTPPLCGTTPSRVPYR</sequence>
<keyword evidence="3" id="KW-1185">Reference proteome</keyword>
<organism evidence="2 3">
    <name type="scientific">Cinara cedri</name>
    <dbReference type="NCBI Taxonomy" id="506608"/>
    <lineage>
        <taxon>Eukaryota</taxon>
        <taxon>Metazoa</taxon>
        <taxon>Ecdysozoa</taxon>
        <taxon>Arthropoda</taxon>
        <taxon>Hexapoda</taxon>
        <taxon>Insecta</taxon>
        <taxon>Pterygota</taxon>
        <taxon>Neoptera</taxon>
        <taxon>Paraneoptera</taxon>
        <taxon>Hemiptera</taxon>
        <taxon>Sternorrhyncha</taxon>
        <taxon>Aphidomorpha</taxon>
        <taxon>Aphidoidea</taxon>
        <taxon>Aphididae</taxon>
        <taxon>Lachninae</taxon>
        <taxon>Cinara</taxon>
    </lineage>
</organism>
<feature type="region of interest" description="Disordered" evidence="1">
    <location>
        <begin position="33"/>
        <end position="112"/>
    </location>
</feature>
<evidence type="ECO:0000256" key="1">
    <source>
        <dbReference type="SAM" id="MobiDB-lite"/>
    </source>
</evidence>
<dbReference type="AlphaFoldDB" id="A0A5E4M0W7"/>
<protein>
    <submittedName>
        <fullName evidence="2">Uncharacterized protein</fullName>
    </submittedName>
</protein>
<reference evidence="2 3" key="1">
    <citation type="submission" date="2019-08" db="EMBL/GenBank/DDBJ databases">
        <authorList>
            <person name="Alioto T."/>
            <person name="Alioto T."/>
            <person name="Gomez Garrido J."/>
        </authorList>
    </citation>
    <scope>NUCLEOTIDE SEQUENCE [LARGE SCALE GENOMIC DNA]</scope>
</reference>
<proteinExistence type="predicted"/>
<dbReference type="Proteomes" id="UP000325440">
    <property type="component" value="Unassembled WGS sequence"/>
</dbReference>
<name>A0A5E4M0W7_9HEMI</name>
<evidence type="ECO:0000313" key="3">
    <source>
        <dbReference type="Proteomes" id="UP000325440"/>
    </source>
</evidence>